<accession>D7CWH0</accession>
<reference evidence="2" key="1">
    <citation type="submission" date="2010-05" db="EMBL/GenBank/DDBJ databases">
        <title>The complete genome of Truepera radiovictris DSM 17093.</title>
        <authorList>
            <consortium name="US DOE Joint Genome Institute (JGI-PGF)"/>
            <person name="Lucas S."/>
            <person name="Copeland A."/>
            <person name="Lapidus A."/>
            <person name="Glavina del Rio T."/>
            <person name="Dalin E."/>
            <person name="Tice H."/>
            <person name="Bruce D."/>
            <person name="Goodwin L."/>
            <person name="Pitluck S."/>
            <person name="Kyrpides N."/>
            <person name="Mavromatis K."/>
            <person name="Ovchinnikova G."/>
            <person name="Munk A.C."/>
            <person name="Detter J.C."/>
            <person name="Han C."/>
            <person name="Tapia R."/>
            <person name="Land M."/>
            <person name="Hauser L."/>
            <person name="Markowitz V."/>
            <person name="Cheng J.-F."/>
            <person name="Hugenholtz P."/>
            <person name="Woyke T."/>
            <person name="Wu D."/>
            <person name="Tindall B."/>
            <person name="Pomrenke H.G."/>
            <person name="Brambilla E."/>
            <person name="Klenk H.-P."/>
            <person name="Eisen J.A."/>
        </authorList>
    </citation>
    <scope>NUCLEOTIDE SEQUENCE [LARGE SCALE GENOMIC DNA]</scope>
    <source>
        <strain evidence="2">DSM 17093 / CIP 108686 / LMG 22925 / RQ-24</strain>
    </source>
</reference>
<dbReference type="Proteomes" id="UP000000379">
    <property type="component" value="Chromosome"/>
</dbReference>
<reference evidence="1 2" key="2">
    <citation type="journal article" date="2011" name="Stand. Genomic Sci.">
        <title>Complete genome sequence of Truepera radiovictrix type strain (RQ-24).</title>
        <authorList>
            <person name="Ivanova N."/>
            <person name="Rohde C."/>
            <person name="Munk C."/>
            <person name="Nolan M."/>
            <person name="Lucas S."/>
            <person name="Del Rio T.G."/>
            <person name="Tice H."/>
            <person name="Deshpande S."/>
            <person name="Cheng J.F."/>
            <person name="Tapia R."/>
            <person name="Han C."/>
            <person name="Goodwin L."/>
            <person name="Pitluck S."/>
            <person name="Liolios K."/>
            <person name="Mavromatis K."/>
            <person name="Mikhailova N."/>
            <person name="Pati A."/>
            <person name="Chen A."/>
            <person name="Palaniappan K."/>
            <person name="Land M."/>
            <person name="Hauser L."/>
            <person name="Chang Y.J."/>
            <person name="Jeffries C.D."/>
            <person name="Brambilla E."/>
            <person name="Rohde M."/>
            <person name="Goker M."/>
            <person name="Tindall B.J."/>
            <person name="Woyke T."/>
            <person name="Bristow J."/>
            <person name="Eisen J.A."/>
            <person name="Markowitz V."/>
            <person name="Hugenholtz P."/>
            <person name="Kyrpides N.C."/>
            <person name="Klenk H.P."/>
            <person name="Lapidus A."/>
        </authorList>
    </citation>
    <scope>NUCLEOTIDE SEQUENCE [LARGE SCALE GENOMIC DNA]</scope>
    <source>
        <strain evidence="2">DSM 17093 / CIP 108686 / LMG 22925 / RQ-24</strain>
    </source>
</reference>
<dbReference type="STRING" id="649638.Trad_1246"/>
<dbReference type="HOGENOM" id="CLU_1916165_0_0_0"/>
<dbReference type="EMBL" id="CP002049">
    <property type="protein sequence ID" value="ADI14369.1"/>
    <property type="molecule type" value="Genomic_DNA"/>
</dbReference>
<organism evidence="1 2">
    <name type="scientific">Truepera radiovictrix (strain DSM 17093 / CIP 108686 / LMG 22925 / RQ-24)</name>
    <dbReference type="NCBI Taxonomy" id="649638"/>
    <lineage>
        <taxon>Bacteria</taxon>
        <taxon>Thermotogati</taxon>
        <taxon>Deinococcota</taxon>
        <taxon>Deinococci</taxon>
        <taxon>Trueperales</taxon>
        <taxon>Trueperaceae</taxon>
        <taxon>Truepera</taxon>
    </lineage>
</organism>
<proteinExistence type="predicted"/>
<dbReference type="KEGG" id="tra:Trad_1246"/>
<dbReference type="AlphaFoldDB" id="D7CWH0"/>
<sequence length="132" mass="14945">MRLVNTFLRSLEADPEEQRVSKAAIHLRSLVFGRLSDDHAVALALLHELRGLYRRAYGTEQVLRDHHATQETALLAHLRQLGLPCCPDELGPEERAALLGRWQRSWSELPRPFDALMERFLSDLTAPLAPSA</sequence>
<gene>
    <name evidence="1" type="ordered locus">Trad_1246</name>
</gene>
<evidence type="ECO:0000313" key="1">
    <source>
        <dbReference type="EMBL" id="ADI14369.1"/>
    </source>
</evidence>
<keyword evidence="2" id="KW-1185">Reference proteome</keyword>
<evidence type="ECO:0000313" key="2">
    <source>
        <dbReference type="Proteomes" id="UP000000379"/>
    </source>
</evidence>
<name>D7CWH0_TRURR</name>
<protein>
    <submittedName>
        <fullName evidence="1">Uncharacterized protein</fullName>
    </submittedName>
</protein>